<keyword evidence="3" id="KW-1185">Reference proteome</keyword>
<dbReference type="Pfam" id="PF12695">
    <property type="entry name" value="Abhydrolase_5"/>
    <property type="match status" value="1"/>
</dbReference>
<dbReference type="InterPro" id="IPR029058">
    <property type="entry name" value="AB_hydrolase_fold"/>
</dbReference>
<evidence type="ECO:0000313" key="3">
    <source>
        <dbReference type="Proteomes" id="UP001157114"/>
    </source>
</evidence>
<feature type="domain" description="Alpha/beta hydrolase fold-5" evidence="1">
    <location>
        <begin position="30"/>
        <end position="192"/>
    </location>
</feature>
<name>A0ABQ6GHB8_9BACL</name>
<dbReference type="SUPFAM" id="SSF53474">
    <property type="entry name" value="alpha/beta-Hydrolases"/>
    <property type="match status" value="1"/>
</dbReference>
<dbReference type="RefSeq" id="WP_284239183.1">
    <property type="nucleotide sequence ID" value="NZ_BSSQ01000011.1"/>
</dbReference>
<sequence length="207" mass="22828">MESNTQVTVHNIHGGYRFEPVKGAVLQPDVIFYPGGLVKPESYSTIAQKLAIAGHRVYIAKMPFNLAILKQNAADSFIKEHPNDNYIIGGHSMGGVFASRYASKNYKSIKGVYFLASYADDEGDLSKTDIAALQITGTNDGVLNLKRWEEAKTNLPEQTMYVSIKGGNHGQFGTYGFQKGDYNAAISREDQQQAVTDALIKWMNGLR</sequence>
<evidence type="ECO:0000313" key="2">
    <source>
        <dbReference type="EMBL" id="GLX68452.1"/>
    </source>
</evidence>
<proteinExistence type="predicted"/>
<comment type="caution">
    <text evidence="2">The sequence shown here is derived from an EMBL/GenBank/DDBJ whole genome shotgun (WGS) entry which is preliminary data.</text>
</comment>
<protein>
    <recommendedName>
        <fullName evidence="1">Alpha/beta hydrolase fold-5 domain-containing protein</fullName>
    </recommendedName>
</protein>
<dbReference type="Proteomes" id="UP001157114">
    <property type="component" value="Unassembled WGS sequence"/>
</dbReference>
<organism evidence="2 3">
    <name type="scientific">Paenibacillus glycanilyticus</name>
    <dbReference type="NCBI Taxonomy" id="126569"/>
    <lineage>
        <taxon>Bacteria</taxon>
        <taxon>Bacillati</taxon>
        <taxon>Bacillota</taxon>
        <taxon>Bacilli</taxon>
        <taxon>Bacillales</taxon>
        <taxon>Paenibacillaceae</taxon>
        <taxon>Paenibacillus</taxon>
    </lineage>
</organism>
<evidence type="ECO:0000259" key="1">
    <source>
        <dbReference type="Pfam" id="PF12695"/>
    </source>
</evidence>
<dbReference type="EMBL" id="BSSQ01000011">
    <property type="protein sequence ID" value="GLX68452.1"/>
    <property type="molecule type" value="Genomic_DNA"/>
</dbReference>
<dbReference type="InterPro" id="IPR029059">
    <property type="entry name" value="AB_hydrolase_5"/>
</dbReference>
<dbReference type="Gene3D" id="3.40.50.1820">
    <property type="entry name" value="alpha/beta hydrolase"/>
    <property type="match status" value="1"/>
</dbReference>
<reference evidence="2 3" key="1">
    <citation type="submission" date="2023-03" db="EMBL/GenBank/DDBJ databases">
        <title>Draft genome sequence of the bacteria which degrade cell wall of Tricholomamatutake.</title>
        <authorList>
            <person name="Konishi Y."/>
            <person name="Fukuta Y."/>
            <person name="Shirasaka N."/>
        </authorList>
    </citation>
    <scope>NUCLEOTIDE SEQUENCE [LARGE SCALE GENOMIC DNA]</scope>
    <source>
        <strain evidence="3">mu1</strain>
    </source>
</reference>
<gene>
    <name evidence="2" type="ORF">MU1_27970</name>
</gene>
<accession>A0ABQ6GHB8</accession>